<gene>
    <name evidence="1" type="ORF">Stau2_119</name>
</gene>
<dbReference type="Proteomes" id="UP000207597">
    <property type="component" value="Segment"/>
</dbReference>
<protein>
    <submittedName>
        <fullName evidence="1">Uncharacterized protein</fullName>
    </submittedName>
</protein>
<reference evidence="1 2" key="1">
    <citation type="journal article" date="2016" name="Virus Genes">
        <title>Genomic analysis of Staphylococcus phage Stau2 isolated from medical specimen.</title>
        <authorList>
            <person name="Hsieh S.E."/>
            <person name="Tseng Y.H."/>
            <person name="Lo H.H."/>
            <person name="Chen S.T."/>
            <person name="Wu C.N."/>
        </authorList>
    </citation>
    <scope>NUCLEOTIDE SEQUENCE [LARGE SCALE GENOMIC DNA]</scope>
</reference>
<organism evidence="1 2">
    <name type="scientific">Staphylococcus phage Stau2</name>
    <dbReference type="NCBI Taxonomy" id="1200862"/>
    <lineage>
        <taxon>Viruses</taxon>
        <taxon>Duplodnaviria</taxon>
        <taxon>Heunggongvirae</taxon>
        <taxon>Uroviricota</taxon>
        <taxon>Caudoviricetes</taxon>
        <taxon>Herelleviridae</taxon>
        <taxon>Twortvirinae</taxon>
        <taxon>Silviavirus</taxon>
        <taxon>Silviavirus stau2</taxon>
    </lineage>
</organism>
<keyword evidence="2" id="KW-1185">Reference proteome</keyword>
<evidence type="ECO:0000313" key="2">
    <source>
        <dbReference type="Proteomes" id="UP000207597"/>
    </source>
</evidence>
<name>A0A0U1ZVH2_9CAUD</name>
<proteinExistence type="predicted"/>
<sequence>MIKFNSDEHKHILNVMDRLPYTCWLDTVDGESGADFLCVSHRTHYELTELGIMIYSYGSWYMIPYDKEDLIEYAIKRDIEEENNENNNKRRIK</sequence>
<dbReference type="RefSeq" id="YP_009275876.1">
    <property type="nucleotide sequence ID" value="NC_030933.1"/>
</dbReference>
<accession>A0A0U1ZVH2</accession>
<dbReference type="EMBL" id="KP881332">
    <property type="protein sequence ID" value="AKA61370.1"/>
    <property type="molecule type" value="Genomic_DNA"/>
</dbReference>
<dbReference type="KEGG" id="vg:28802332"/>
<dbReference type="GeneID" id="28802332"/>
<evidence type="ECO:0000313" key="1">
    <source>
        <dbReference type="EMBL" id="AKA61370.1"/>
    </source>
</evidence>